<accession>A0A382CCB3</accession>
<name>A0A382CCB3_9ZZZZ</name>
<gene>
    <name evidence="1" type="ORF">METZ01_LOCUS175787</name>
</gene>
<sequence length="69" mass="7988">MEKDKLIPAENIPEYLPVKMPTIRSWIMQNKLPVIRLGRRVFIKRNVIERILDEGLSSVSNGEEIQTAL</sequence>
<protein>
    <submittedName>
        <fullName evidence="1">Uncharacterized protein</fullName>
    </submittedName>
</protein>
<reference evidence="1" key="1">
    <citation type="submission" date="2018-05" db="EMBL/GenBank/DDBJ databases">
        <authorList>
            <person name="Lanie J.A."/>
            <person name="Ng W.-L."/>
            <person name="Kazmierczak K.M."/>
            <person name="Andrzejewski T.M."/>
            <person name="Davidsen T.M."/>
            <person name="Wayne K.J."/>
            <person name="Tettelin H."/>
            <person name="Glass J.I."/>
            <person name="Rusch D."/>
            <person name="Podicherti R."/>
            <person name="Tsui H.-C.T."/>
            <person name="Winkler M.E."/>
        </authorList>
    </citation>
    <scope>NUCLEOTIDE SEQUENCE</scope>
</reference>
<dbReference type="AlphaFoldDB" id="A0A382CCB3"/>
<evidence type="ECO:0000313" key="1">
    <source>
        <dbReference type="EMBL" id="SVB22933.1"/>
    </source>
</evidence>
<organism evidence="1">
    <name type="scientific">marine metagenome</name>
    <dbReference type="NCBI Taxonomy" id="408172"/>
    <lineage>
        <taxon>unclassified sequences</taxon>
        <taxon>metagenomes</taxon>
        <taxon>ecological metagenomes</taxon>
    </lineage>
</organism>
<dbReference type="EMBL" id="UINC01033515">
    <property type="protein sequence ID" value="SVB22933.1"/>
    <property type="molecule type" value="Genomic_DNA"/>
</dbReference>
<proteinExistence type="predicted"/>